<comment type="caution">
    <text evidence="2">The sequence shown here is derived from an EMBL/GenBank/DDBJ whole genome shotgun (WGS) entry which is preliminary data.</text>
</comment>
<evidence type="ECO:0008006" key="4">
    <source>
        <dbReference type="Google" id="ProtNLM"/>
    </source>
</evidence>
<feature type="signal peptide" evidence="1">
    <location>
        <begin position="1"/>
        <end position="31"/>
    </location>
</feature>
<gene>
    <name evidence="2" type="ORF">Cch01nite_06220</name>
</gene>
<protein>
    <recommendedName>
        <fullName evidence="4">Peptidoglycan-binding protein</fullName>
    </recommendedName>
</protein>
<keyword evidence="3" id="KW-1185">Reference proteome</keyword>
<accession>A0A919TYN0</accession>
<dbReference type="RefSeq" id="WP_203748478.1">
    <property type="nucleotide sequence ID" value="NZ_BONK01000002.1"/>
</dbReference>
<evidence type="ECO:0000313" key="2">
    <source>
        <dbReference type="EMBL" id="GIG19898.1"/>
    </source>
</evidence>
<evidence type="ECO:0000256" key="1">
    <source>
        <dbReference type="SAM" id="SignalP"/>
    </source>
</evidence>
<organism evidence="2 3">
    <name type="scientific">Cellulomonas chitinilytica</name>
    <dbReference type="NCBI Taxonomy" id="398759"/>
    <lineage>
        <taxon>Bacteria</taxon>
        <taxon>Bacillati</taxon>
        <taxon>Actinomycetota</taxon>
        <taxon>Actinomycetes</taxon>
        <taxon>Micrococcales</taxon>
        <taxon>Cellulomonadaceae</taxon>
        <taxon>Cellulomonas</taxon>
    </lineage>
</organism>
<dbReference type="Proteomes" id="UP000632740">
    <property type="component" value="Unassembled WGS sequence"/>
</dbReference>
<dbReference type="AlphaFoldDB" id="A0A919TYN0"/>
<keyword evidence="1" id="KW-0732">Signal</keyword>
<proteinExistence type="predicted"/>
<sequence>MKPLASTTRSPRRLAAAGVVAATLTVGAAGAAYALAHDARREGAPAAAAPEQAEVPDASATWVLPSPIPRPATPLTQEQSDAFWAAGYYMEDADALATLWGTDLQEAKSRAGQLLLDGQPVPVAPGSSLDLSDPGTVMMLEQGAFWDAGYTAEDGATLAALWHVDVTEAKISAGKILRDGQALPIPPSGTPVS</sequence>
<feature type="chain" id="PRO_5036881043" description="Peptidoglycan-binding protein" evidence="1">
    <location>
        <begin position="32"/>
        <end position="193"/>
    </location>
</feature>
<reference evidence="2" key="1">
    <citation type="submission" date="2021-01" db="EMBL/GenBank/DDBJ databases">
        <title>Whole genome shotgun sequence of Cellulomonas chitinilytica NBRC 110799.</title>
        <authorList>
            <person name="Komaki H."/>
            <person name="Tamura T."/>
        </authorList>
    </citation>
    <scope>NUCLEOTIDE SEQUENCE</scope>
    <source>
        <strain evidence="2">NBRC 110799</strain>
    </source>
</reference>
<evidence type="ECO:0000313" key="3">
    <source>
        <dbReference type="Proteomes" id="UP000632740"/>
    </source>
</evidence>
<dbReference type="EMBL" id="BONK01000002">
    <property type="protein sequence ID" value="GIG19898.1"/>
    <property type="molecule type" value="Genomic_DNA"/>
</dbReference>
<name>A0A919TYN0_9CELL</name>